<gene>
    <name evidence="2" type="ORF">E7Z79_04110</name>
</gene>
<evidence type="ECO:0000259" key="1">
    <source>
        <dbReference type="Pfam" id="PF08350"/>
    </source>
</evidence>
<evidence type="ECO:0000313" key="2">
    <source>
        <dbReference type="EMBL" id="MBE6501607.1"/>
    </source>
</evidence>
<name>A0A8T3VCC0_9EURY</name>
<dbReference type="Proteomes" id="UP000783037">
    <property type="component" value="Unassembled WGS sequence"/>
</dbReference>
<dbReference type="InterPro" id="IPR013561">
    <property type="entry name" value="FilR1_middle_dom"/>
</dbReference>
<organism evidence="2 3">
    <name type="scientific">Methanobrevibacter thaueri</name>
    <dbReference type="NCBI Taxonomy" id="190975"/>
    <lineage>
        <taxon>Archaea</taxon>
        <taxon>Methanobacteriati</taxon>
        <taxon>Methanobacteriota</taxon>
        <taxon>Methanomada group</taxon>
        <taxon>Methanobacteria</taxon>
        <taxon>Methanobacteriales</taxon>
        <taxon>Methanobacteriaceae</taxon>
        <taxon>Methanobrevibacter</taxon>
    </lineage>
</organism>
<sequence>MSSNFDNIDNQERFWEDHAIKSIPTRFLKGISSFSGVSSVKSSITEFAKPINVYLENIKKSTDICMILPVFSKIFMDSIYEALIDHEGHLDLLTTKTIYDLIVKSDSENYFKALVRDKKIDYYIVEDISNIFFTVSDIFASIFLFYDDSVFDNSEMLLVDGESGIEDAYRFYNSYKKYILK</sequence>
<feature type="domain" description="Methanogenesis regulatory protein FilR1 middle" evidence="1">
    <location>
        <begin position="49"/>
        <end position="177"/>
    </location>
</feature>
<accession>A0A8T3VCC0</accession>
<dbReference type="AlphaFoldDB" id="A0A8T3VCC0"/>
<evidence type="ECO:0000313" key="3">
    <source>
        <dbReference type="Proteomes" id="UP000783037"/>
    </source>
</evidence>
<dbReference type="EMBL" id="SUTK01000013">
    <property type="protein sequence ID" value="MBE6501607.1"/>
    <property type="molecule type" value="Genomic_DNA"/>
</dbReference>
<comment type="caution">
    <text evidence="2">The sequence shown here is derived from an EMBL/GenBank/DDBJ whole genome shotgun (WGS) entry which is preliminary data.</text>
</comment>
<reference evidence="2" key="1">
    <citation type="submission" date="2019-04" db="EMBL/GenBank/DDBJ databases">
        <title>Evolution of Biomass-Degrading Anaerobic Consortia Revealed by Metagenomics.</title>
        <authorList>
            <person name="Peng X."/>
        </authorList>
    </citation>
    <scope>NUCLEOTIDE SEQUENCE</scope>
    <source>
        <strain evidence="2">SIG18</strain>
    </source>
</reference>
<proteinExistence type="predicted"/>
<protein>
    <recommendedName>
        <fullName evidence="1">Methanogenesis regulatory protein FilR1 middle domain-containing protein</fullName>
    </recommendedName>
</protein>
<dbReference type="Pfam" id="PF08350">
    <property type="entry name" value="FilR1_middle"/>
    <property type="match status" value="1"/>
</dbReference>